<dbReference type="RefSeq" id="WP_341696578.1">
    <property type="nucleotide sequence ID" value="NZ_JBBYHR010000004.1"/>
</dbReference>
<evidence type="ECO:0000256" key="1">
    <source>
        <dbReference type="SAM" id="MobiDB-lite"/>
    </source>
</evidence>
<evidence type="ECO:0000313" key="3">
    <source>
        <dbReference type="EMBL" id="MEL1244259.1"/>
    </source>
</evidence>
<feature type="domain" description="HTH cro/C1-type" evidence="2">
    <location>
        <begin position="25"/>
        <end position="66"/>
    </location>
</feature>
<organism evidence="3 4">
    <name type="scientific">Flavobacterium arundinis</name>
    <dbReference type="NCBI Taxonomy" id="3139143"/>
    <lineage>
        <taxon>Bacteria</taxon>
        <taxon>Pseudomonadati</taxon>
        <taxon>Bacteroidota</taxon>
        <taxon>Flavobacteriia</taxon>
        <taxon>Flavobacteriales</taxon>
        <taxon>Flavobacteriaceae</taxon>
        <taxon>Flavobacterium</taxon>
    </lineage>
</organism>
<dbReference type="InterPro" id="IPR010982">
    <property type="entry name" value="Lambda_DNA-bd_dom_sf"/>
</dbReference>
<feature type="region of interest" description="Disordered" evidence="1">
    <location>
        <begin position="76"/>
        <end position="108"/>
    </location>
</feature>
<feature type="compositionally biased region" description="Basic and acidic residues" evidence="1">
    <location>
        <begin position="132"/>
        <end position="143"/>
    </location>
</feature>
<proteinExistence type="predicted"/>
<dbReference type="EMBL" id="JBBYHR010000004">
    <property type="protein sequence ID" value="MEL1244259.1"/>
    <property type="molecule type" value="Genomic_DNA"/>
</dbReference>
<reference evidence="3 4" key="1">
    <citation type="submission" date="2024-04" db="EMBL/GenBank/DDBJ databases">
        <title>Flavobacterium sp. DGU11 16S ribosomal RNA gene Genome sequencing and assembly.</title>
        <authorList>
            <person name="Park S."/>
        </authorList>
    </citation>
    <scope>NUCLEOTIDE SEQUENCE [LARGE SCALE GENOMIC DNA]</scope>
    <source>
        <strain evidence="3 4">DGU11</strain>
    </source>
</reference>
<evidence type="ECO:0000313" key="4">
    <source>
        <dbReference type="Proteomes" id="UP001464555"/>
    </source>
</evidence>
<dbReference type="InterPro" id="IPR001387">
    <property type="entry name" value="Cro/C1-type_HTH"/>
</dbReference>
<dbReference type="SUPFAM" id="SSF47413">
    <property type="entry name" value="lambda repressor-like DNA-binding domains"/>
    <property type="match status" value="1"/>
</dbReference>
<accession>A0ABU9HVW3</accession>
<feature type="region of interest" description="Disordered" evidence="1">
    <location>
        <begin position="121"/>
        <end position="143"/>
    </location>
</feature>
<feature type="compositionally biased region" description="Low complexity" evidence="1">
    <location>
        <begin position="80"/>
        <end position="97"/>
    </location>
</feature>
<comment type="caution">
    <text evidence="3">The sequence shown here is derived from an EMBL/GenBank/DDBJ whole genome shotgun (WGS) entry which is preliminary data.</text>
</comment>
<dbReference type="SMART" id="SM00530">
    <property type="entry name" value="HTH_XRE"/>
    <property type="match status" value="1"/>
</dbReference>
<dbReference type="CDD" id="cd00093">
    <property type="entry name" value="HTH_XRE"/>
    <property type="match status" value="1"/>
</dbReference>
<evidence type="ECO:0000259" key="2">
    <source>
        <dbReference type="PROSITE" id="PS50943"/>
    </source>
</evidence>
<sequence>MVNTDDFLKRLEVILDYYSLSASVFADKVGVQRSGLSHLLSGRNKPSLDFIMKITENFPDVDLYWLLNGTGTFPKETGGPAIASPAPSAPAQPVSPATPGPDNEKREAAVTDLFSQAEIPLPLSTIAPEGEQEIKTAEKRPEREKKIERVLLFYSDGTFKEYTPEN</sequence>
<dbReference type="Gene3D" id="1.10.260.40">
    <property type="entry name" value="lambda repressor-like DNA-binding domains"/>
    <property type="match status" value="1"/>
</dbReference>
<dbReference type="Proteomes" id="UP001464555">
    <property type="component" value="Unassembled WGS sequence"/>
</dbReference>
<protein>
    <submittedName>
        <fullName evidence="3">Helix-turn-helix domain-containing protein</fullName>
    </submittedName>
</protein>
<keyword evidence="4" id="KW-1185">Reference proteome</keyword>
<name>A0ABU9HVW3_9FLAO</name>
<dbReference type="Pfam" id="PF01381">
    <property type="entry name" value="HTH_3"/>
    <property type="match status" value="1"/>
</dbReference>
<gene>
    <name evidence="3" type="ORF">AAEO56_08315</name>
</gene>
<dbReference type="PROSITE" id="PS50943">
    <property type="entry name" value="HTH_CROC1"/>
    <property type="match status" value="1"/>
</dbReference>